<proteinExistence type="predicted"/>
<gene>
    <name evidence="2" type="ORF">AVDCRST_MAG05-717</name>
</gene>
<name>A0A6J4RGI9_9ACTN</name>
<evidence type="ECO:0008006" key="3">
    <source>
        <dbReference type="Google" id="ProtNLM"/>
    </source>
</evidence>
<dbReference type="EMBL" id="CADCVM010000082">
    <property type="protein sequence ID" value="CAA9473159.1"/>
    <property type="molecule type" value="Genomic_DNA"/>
</dbReference>
<feature type="transmembrane region" description="Helical" evidence="1">
    <location>
        <begin position="172"/>
        <end position="193"/>
    </location>
</feature>
<keyword evidence="1" id="KW-1133">Transmembrane helix</keyword>
<reference evidence="2" key="1">
    <citation type="submission" date="2020-02" db="EMBL/GenBank/DDBJ databases">
        <authorList>
            <person name="Meier V. D."/>
        </authorList>
    </citation>
    <scope>NUCLEOTIDE SEQUENCE</scope>
    <source>
        <strain evidence="2">AVDCRST_MAG05</strain>
    </source>
</reference>
<sequence length="236" mass="24780">MGATNVTRYIGIGLLGLPLYGIMTFFSSLDPQPDPNTHLEAWSRFVTTDSYALKHLLLSDVGLILAIFGAFALGVHLATSRAGHMGVWAMFVAVFGSALFLTVGGVATFAAPEEGQAVLAGLEEFESLPTIFANTLMMVTMGVSVLLMLAGNVLLGVAVWRSGTLPKWAGALWVAGSALPLLGQVYIMLPIGADSTPPTVPTGAVLLAIGGAWMAWSVLRRPSTRTVGVQAQPRVQ</sequence>
<feature type="transmembrane region" description="Helical" evidence="1">
    <location>
        <begin position="56"/>
        <end position="75"/>
    </location>
</feature>
<keyword evidence="1" id="KW-0472">Membrane</keyword>
<evidence type="ECO:0000313" key="2">
    <source>
        <dbReference type="EMBL" id="CAA9473159.1"/>
    </source>
</evidence>
<protein>
    <recommendedName>
        <fullName evidence="3">DUF4386 family protein</fullName>
    </recommendedName>
</protein>
<feature type="transmembrane region" description="Helical" evidence="1">
    <location>
        <begin position="199"/>
        <end position="219"/>
    </location>
</feature>
<feature type="transmembrane region" description="Helical" evidence="1">
    <location>
        <begin position="131"/>
        <end position="160"/>
    </location>
</feature>
<accession>A0A6J4RGI9</accession>
<feature type="transmembrane region" description="Helical" evidence="1">
    <location>
        <begin position="9"/>
        <end position="29"/>
    </location>
</feature>
<evidence type="ECO:0000256" key="1">
    <source>
        <dbReference type="SAM" id="Phobius"/>
    </source>
</evidence>
<organism evidence="2">
    <name type="scientific">uncultured Rubrobacteraceae bacterium</name>
    <dbReference type="NCBI Taxonomy" id="349277"/>
    <lineage>
        <taxon>Bacteria</taxon>
        <taxon>Bacillati</taxon>
        <taxon>Actinomycetota</taxon>
        <taxon>Rubrobacteria</taxon>
        <taxon>Rubrobacterales</taxon>
        <taxon>Rubrobacteraceae</taxon>
        <taxon>environmental samples</taxon>
    </lineage>
</organism>
<keyword evidence="1" id="KW-0812">Transmembrane</keyword>
<feature type="transmembrane region" description="Helical" evidence="1">
    <location>
        <begin position="87"/>
        <end position="111"/>
    </location>
</feature>
<dbReference type="AlphaFoldDB" id="A0A6J4RGI9"/>